<dbReference type="AlphaFoldDB" id="A0A420XNI7"/>
<name>A0A420XNI7_9ACTN</name>
<evidence type="ECO:0000313" key="2">
    <source>
        <dbReference type="EMBL" id="RKS73757.1"/>
    </source>
</evidence>
<sequence>MTLVLVLLHGGLAAVWLGAMAYSLRVVQPRLVEFHGGPAAAEDAATFVAAGARWKVVGVLAGLALTGAGLVALEGDDAGTGWWVLVVAKLVALALASGIFWYVSWRMWPRRLFATAAEVPAHRRRFELAGTTLLALAALASVLGVVLRYL</sequence>
<proteinExistence type="predicted"/>
<keyword evidence="1" id="KW-0472">Membrane</keyword>
<organism evidence="2 3">
    <name type="scientific">Motilibacter peucedani</name>
    <dbReference type="NCBI Taxonomy" id="598650"/>
    <lineage>
        <taxon>Bacteria</taxon>
        <taxon>Bacillati</taxon>
        <taxon>Actinomycetota</taxon>
        <taxon>Actinomycetes</taxon>
        <taxon>Motilibacterales</taxon>
        <taxon>Motilibacteraceae</taxon>
        <taxon>Motilibacter</taxon>
    </lineage>
</organism>
<reference evidence="2 3" key="1">
    <citation type="submission" date="2018-10" db="EMBL/GenBank/DDBJ databases">
        <title>Genomic Encyclopedia of Archaeal and Bacterial Type Strains, Phase II (KMG-II): from individual species to whole genera.</title>
        <authorList>
            <person name="Goeker M."/>
        </authorList>
    </citation>
    <scope>NUCLEOTIDE SEQUENCE [LARGE SCALE GENOMIC DNA]</scope>
    <source>
        <strain evidence="2 3">RP-AC37</strain>
    </source>
</reference>
<evidence type="ECO:0000313" key="3">
    <source>
        <dbReference type="Proteomes" id="UP000281955"/>
    </source>
</evidence>
<keyword evidence="1" id="KW-0812">Transmembrane</keyword>
<accession>A0A420XNI7</accession>
<dbReference type="EMBL" id="RBWV01000012">
    <property type="protein sequence ID" value="RKS73757.1"/>
    <property type="molecule type" value="Genomic_DNA"/>
</dbReference>
<feature type="transmembrane region" description="Helical" evidence="1">
    <location>
        <begin position="82"/>
        <end position="105"/>
    </location>
</feature>
<feature type="transmembrane region" description="Helical" evidence="1">
    <location>
        <begin position="126"/>
        <end position="147"/>
    </location>
</feature>
<gene>
    <name evidence="2" type="ORF">CLV35_2248</name>
</gene>
<keyword evidence="3" id="KW-1185">Reference proteome</keyword>
<keyword evidence="1" id="KW-1133">Transmembrane helix</keyword>
<dbReference type="OrthoDB" id="5517465at2"/>
<dbReference type="InParanoid" id="A0A420XNI7"/>
<evidence type="ECO:0000256" key="1">
    <source>
        <dbReference type="SAM" id="Phobius"/>
    </source>
</evidence>
<dbReference type="Proteomes" id="UP000281955">
    <property type="component" value="Unassembled WGS sequence"/>
</dbReference>
<dbReference type="RefSeq" id="WP_121193578.1">
    <property type="nucleotide sequence ID" value="NZ_RBWV01000012.1"/>
</dbReference>
<protein>
    <recommendedName>
        <fullName evidence="4">Copper resistance protein D</fullName>
    </recommendedName>
</protein>
<comment type="caution">
    <text evidence="2">The sequence shown here is derived from an EMBL/GenBank/DDBJ whole genome shotgun (WGS) entry which is preliminary data.</text>
</comment>
<evidence type="ECO:0008006" key="4">
    <source>
        <dbReference type="Google" id="ProtNLM"/>
    </source>
</evidence>